<dbReference type="AlphaFoldDB" id="A0A0D2P7L0"/>
<organism evidence="1 2">
    <name type="scientific">Hypholoma sublateritium (strain FD-334 SS-4)</name>
    <dbReference type="NCBI Taxonomy" id="945553"/>
    <lineage>
        <taxon>Eukaryota</taxon>
        <taxon>Fungi</taxon>
        <taxon>Dikarya</taxon>
        <taxon>Basidiomycota</taxon>
        <taxon>Agaricomycotina</taxon>
        <taxon>Agaricomycetes</taxon>
        <taxon>Agaricomycetidae</taxon>
        <taxon>Agaricales</taxon>
        <taxon>Agaricineae</taxon>
        <taxon>Strophariaceae</taxon>
        <taxon>Hypholoma</taxon>
    </lineage>
</organism>
<keyword evidence="2" id="KW-1185">Reference proteome</keyword>
<dbReference type="PANTHER" id="PTHR38846">
    <property type="entry name" value="C3H1-TYPE DOMAIN-CONTAINING PROTEIN"/>
    <property type="match status" value="1"/>
</dbReference>
<gene>
    <name evidence="1" type="ORF">HYPSUDRAFT_80079</name>
</gene>
<dbReference type="STRING" id="945553.A0A0D2P7L0"/>
<reference evidence="2" key="1">
    <citation type="submission" date="2014-04" db="EMBL/GenBank/DDBJ databases">
        <title>Evolutionary Origins and Diversification of the Mycorrhizal Mutualists.</title>
        <authorList>
            <consortium name="DOE Joint Genome Institute"/>
            <consortium name="Mycorrhizal Genomics Consortium"/>
            <person name="Kohler A."/>
            <person name="Kuo A."/>
            <person name="Nagy L.G."/>
            <person name="Floudas D."/>
            <person name="Copeland A."/>
            <person name="Barry K.W."/>
            <person name="Cichocki N."/>
            <person name="Veneault-Fourrey C."/>
            <person name="LaButti K."/>
            <person name="Lindquist E.A."/>
            <person name="Lipzen A."/>
            <person name="Lundell T."/>
            <person name="Morin E."/>
            <person name="Murat C."/>
            <person name="Riley R."/>
            <person name="Ohm R."/>
            <person name="Sun H."/>
            <person name="Tunlid A."/>
            <person name="Henrissat B."/>
            <person name="Grigoriev I.V."/>
            <person name="Hibbett D.S."/>
            <person name="Martin F."/>
        </authorList>
    </citation>
    <scope>NUCLEOTIDE SEQUENCE [LARGE SCALE GENOMIC DNA]</scope>
    <source>
        <strain evidence="2">FD-334 SS-4</strain>
    </source>
</reference>
<protein>
    <submittedName>
        <fullName evidence="1">Uncharacterized protein</fullName>
    </submittedName>
</protein>
<dbReference type="Proteomes" id="UP000054270">
    <property type="component" value="Unassembled WGS sequence"/>
</dbReference>
<dbReference type="PANTHER" id="PTHR38846:SF1">
    <property type="entry name" value="C3H1-TYPE DOMAIN-CONTAINING PROTEIN"/>
    <property type="match status" value="1"/>
</dbReference>
<dbReference type="OMA" id="ENDRAWQ"/>
<name>A0A0D2P7L0_HYPSF</name>
<proteinExistence type="predicted"/>
<dbReference type="OrthoDB" id="6105938at2759"/>
<dbReference type="EMBL" id="KN817622">
    <property type="protein sequence ID" value="KJA16360.1"/>
    <property type="molecule type" value="Genomic_DNA"/>
</dbReference>
<accession>A0A0D2P7L0</accession>
<evidence type="ECO:0000313" key="2">
    <source>
        <dbReference type="Proteomes" id="UP000054270"/>
    </source>
</evidence>
<sequence length="199" mass="22778">MSRLQGPLAVFFSQYPDFQYDPAESAAGEFRRLCTLKGWGRDERELPREQYRSALIAQFNLNYGTDVNALQSWHLLCTYIGITPVPDTLYACKMAVKSAHVNLVDLVDVFGTDRRVPVFGTVQELAQYTKETEKYFPHNRVGVGALLEYLLRPIDNPSAGQIWRLEGEDFARMIESMAASFKAQDRQCMEALRRMKAKR</sequence>
<evidence type="ECO:0000313" key="1">
    <source>
        <dbReference type="EMBL" id="KJA16360.1"/>
    </source>
</evidence>